<feature type="transmembrane region" description="Helical" evidence="1">
    <location>
        <begin position="51"/>
        <end position="70"/>
    </location>
</feature>
<keyword evidence="1" id="KW-0472">Membrane</keyword>
<feature type="transmembrane region" description="Helical" evidence="1">
    <location>
        <begin position="76"/>
        <end position="99"/>
    </location>
</feature>
<dbReference type="OrthoDB" id="3540634at2"/>
<feature type="transmembrane region" description="Helical" evidence="1">
    <location>
        <begin position="111"/>
        <end position="134"/>
    </location>
</feature>
<name>A0A4R6KQD5_9ACTN</name>
<evidence type="ECO:0000313" key="2">
    <source>
        <dbReference type="EMBL" id="TDO54771.1"/>
    </source>
</evidence>
<evidence type="ECO:0000313" key="3">
    <source>
        <dbReference type="Proteomes" id="UP000295388"/>
    </source>
</evidence>
<reference evidence="2 3" key="1">
    <citation type="submission" date="2019-03" db="EMBL/GenBank/DDBJ databases">
        <title>Genomic Encyclopedia of Type Strains, Phase III (KMG-III): the genomes of soil and plant-associated and newly described type strains.</title>
        <authorList>
            <person name="Whitman W."/>
        </authorList>
    </citation>
    <scope>NUCLEOTIDE SEQUENCE [LARGE SCALE GENOMIC DNA]</scope>
    <source>
        <strain evidence="2 3">VKM Ac-2527</strain>
    </source>
</reference>
<organism evidence="2 3">
    <name type="scientific">Kribbella caucasensis</name>
    <dbReference type="NCBI Taxonomy" id="2512215"/>
    <lineage>
        <taxon>Bacteria</taxon>
        <taxon>Bacillati</taxon>
        <taxon>Actinomycetota</taxon>
        <taxon>Actinomycetes</taxon>
        <taxon>Propionibacteriales</taxon>
        <taxon>Kribbellaceae</taxon>
        <taxon>Kribbella</taxon>
    </lineage>
</organism>
<keyword evidence="3" id="KW-1185">Reference proteome</keyword>
<sequence>MTELSEASRTIAGAILLTIVTIQIGGWFMTKIVRGQVPMTDFQKSFARAGHAHAGVLVILSLVGLLYVDSTGLSGFWLWIGRLALPVAAILMSGGFFASSAGKDRTQPNQFFWVLWLGAASLAVGVVTLGIGLITA</sequence>
<evidence type="ECO:0008006" key="4">
    <source>
        <dbReference type="Google" id="ProtNLM"/>
    </source>
</evidence>
<feature type="transmembrane region" description="Helical" evidence="1">
    <location>
        <begin position="12"/>
        <end position="30"/>
    </location>
</feature>
<protein>
    <recommendedName>
        <fullName evidence="4">Integral membrane protein</fullName>
    </recommendedName>
</protein>
<dbReference type="RefSeq" id="WP_133798316.1">
    <property type="nucleotide sequence ID" value="NZ_SNWQ01000001.1"/>
</dbReference>
<dbReference type="AlphaFoldDB" id="A0A4R6KQD5"/>
<comment type="caution">
    <text evidence="2">The sequence shown here is derived from an EMBL/GenBank/DDBJ whole genome shotgun (WGS) entry which is preliminary data.</text>
</comment>
<keyword evidence="1" id="KW-0812">Transmembrane</keyword>
<keyword evidence="1" id="KW-1133">Transmembrane helix</keyword>
<gene>
    <name evidence="2" type="ORF">EV643_101562</name>
</gene>
<dbReference type="Proteomes" id="UP000295388">
    <property type="component" value="Unassembled WGS sequence"/>
</dbReference>
<proteinExistence type="predicted"/>
<evidence type="ECO:0000256" key="1">
    <source>
        <dbReference type="SAM" id="Phobius"/>
    </source>
</evidence>
<accession>A0A4R6KQD5</accession>
<dbReference type="EMBL" id="SNWQ01000001">
    <property type="protein sequence ID" value="TDO54771.1"/>
    <property type="molecule type" value="Genomic_DNA"/>
</dbReference>